<dbReference type="AlphaFoldDB" id="A0A2R6X9P1"/>
<organism evidence="1 2">
    <name type="scientific">Marchantia polymorpha</name>
    <name type="common">Common liverwort</name>
    <name type="synonym">Marchantia aquatica</name>
    <dbReference type="NCBI Taxonomy" id="3197"/>
    <lineage>
        <taxon>Eukaryota</taxon>
        <taxon>Viridiplantae</taxon>
        <taxon>Streptophyta</taxon>
        <taxon>Embryophyta</taxon>
        <taxon>Marchantiophyta</taxon>
        <taxon>Marchantiopsida</taxon>
        <taxon>Marchantiidae</taxon>
        <taxon>Marchantiales</taxon>
        <taxon>Marchantiaceae</taxon>
        <taxon>Marchantia</taxon>
    </lineage>
</organism>
<name>A0A2R6X9P1_MARPO</name>
<evidence type="ECO:0000313" key="1">
    <source>
        <dbReference type="EMBL" id="PTQ42827.1"/>
    </source>
</evidence>
<evidence type="ECO:0000313" key="2">
    <source>
        <dbReference type="Proteomes" id="UP000244005"/>
    </source>
</evidence>
<dbReference type="Proteomes" id="UP000244005">
    <property type="component" value="Unassembled WGS sequence"/>
</dbReference>
<dbReference type="EMBL" id="KZ772700">
    <property type="protein sequence ID" value="PTQ42827.1"/>
    <property type="molecule type" value="Genomic_DNA"/>
</dbReference>
<sequence length="128" mass="14355">MSSSVTPLGARLAARISINSRMIFAGVLRKPNDRPAGQPAREPGYRYARMVAASASDIFLAHRDFARCSPARVSTRDNAPRADFFLTLRLINVPTLAHRCVCCGPTSSRQHMNPEPWHNRRAKFHDIR</sequence>
<reference evidence="2" key="1">
    <citation type="journal article" date="2017" name="Cell">
        <title>Insights into land plant evolution garnered from the Marchantia polymorpha genome.</title>
        <authorList>
            <person name="Bowman J.L."/>
            <person name="Kohchi T."/>
            <person name="Yamato K.T."/>
            <person name="Jenkins J."/>
            <person name="Shu S."/>
            <person name="Ishizaki K."/>
            <person name="Yamaoka S."/>
            <person name="Nishihama R."/>
            <person name="Nakamura Y."/>
            <person name="Berger F."/>
            <person name="Adam C."/>
            <person name="Aki S.S."/>
            <person name="Althoff F."/>
            <person name="Araki T."/>
            <person name="Arteaga-Vazquez M.A."/>
            <person name="Balasubrmanian S."/>
            <person name="Barry K."/>
            <person name="Bauer D."/>
            <person name="Boehm C.R."/>
            <person name="Briginshaw L."/>
            <person name="Caballero-Perez J."/>
            <person name="Catarino B."/>
            <person name="Chen F."/>
            <person name="Chiyoda S."/>
            <person name="Chovatia M."/>
            <person name="Davies K.M."/>
            <person name="Delmans M."/>
            <person name="Demura T."/>
            <person name="Dierschke T."/>
            <person name="Dolan L."/>
            <person name="Dorantes-Acosta A.E."/>
            <person name="Eklund D.M."/>
            <person name="Florent S.N."/>
            <person name="Flores-Sandoval E."/>
            <person name="Fujiyama A."/>
            <person name="Fukuzawa H."/>
            <person name="Galik B."/>
            <person name="Grimanelli D."/>
            <person name="Grimwood J."/>
            <person name="Grossniklaus U."/>
            <person name="Hamada T."/>
            <person name="Haseloff J."/>
            <person name="Hetherington A.J."/>
            <person name="Higo A."/>
            <person name="Hirakawa Y."/>
            <person name="Hundley H.N."/>
            <person name="Ikeda Y."/>
            <person name="Inoue K."/>
            <person name="Inoue S.I."/>
            <person name="Ishida S."/>
            <person name="Jia Q."/>
            <person name="Kakita M."/>
            <person name="Kanazawa T."/>
            <person name="Kawai Y."/>
            <person name="Kawashima T."/>
            <person name="Kennedy M."/>
            <person name="Kinose K."/>
            <person name="Kinoshita T."/>
            <person name="Kohara Y."/>
            <person name="Koide E."/>
            <person name="Komatsu K."/>
            <person name="Kopischke S."/>
            <person name="Kubo M."/>
            <person name="Kyozuka J."/>
            <person name="Lagercrantz U."/>
            <person name="Lin S.S."/>
            <person name="Lindquist E."/>
            <person name="Lipzen A.M."/>
            <person name="Lu C.W."/>
            <person name="De Luna E."/>
            <person name="Martienssen R.A."/>
            <person name="Minamino N."/>
            <person name="Mizutani M."/>
            <person name="Mizutani M."/>
            <person name="Mochizuki N."/>
            <person name="Monte I."/>
            <person name="Mosher R."/>
            <person name="Nagasaki H."/>
            <person name="Nakagami H."/>
            <person name="Naramoto S."/>
            <person name="Nishitani K."/>
            <person name="Ohtani M."/>
            <person name="Okamoto T."/>
            <person name="Okumura M."/>
            <person name="Phillips J."/>
            <person name="Pollak B."/>
            <person name="Reinders A."/>
            <person name="Rovekamp M."/>
            <person name="Sano R."/>
            <person name="Sawa S."/>
            <person name="Schmid M.W."/>
            <person name="Shirakawa M."/>
            <person name="Solano R."/>
            <person name="Spunde A."/>
            <person name="Suetsugu N."/>
            <person name="Sugano S."/>
            <person name="Sugiyama A."/>
            <person name="Sun R."/>
            <person name="Suzuki Y."/>
            <person name="Takenaka M."/>
            <person name="Takezawa D."/>
            <person name="Tomogane H."/>
            <person name="Tsuzuki M."/>
            <person name="Ueda T."/>
            <person name="Umeda M."/>
            <person name="Ward J.M."/>
            <person name="Watanabe Y."/>
            <person name="Yazaki K."/>
            <person name="Yokoyama R."/>
            <person name="Yoshitake Y."/>
            <person name="Yotsui I."/>
            <person name="Zachgo S."/>
            <person name="Schmutz J."/>
        </authorList>
    </citation>
    <scope>NUCLEOTIDE SEQUENCE [LARGE SCALE GENOMIC DNA]</scope>
    <source>
        <strain evidence="2">Tak-1</strain>
    </source>
</reference>
<gene>
    <name evidence="1" type="ORF">MARPO_0028s0120</name>
</gene>
<dbReference type="Gramene" id="Mp2g00310.1">
    <property type="protein sequence ID" value="Mp2g00310.1.cds1"/>
    <property type="gene ID" value="Mp2g00310"/>
</dbReference>
<proteinExistence type="predicted"/>
<keyword evidence="2" id="KW-1185">Reference proteome</keyword>
<protein>
    <submittedName>
        <fullName evidence="1">Uncharacterized protein</fullName>
    </submittedName>
</protein>
<accession>A0A2R6X9P1</accession>